<evidence type="ECO:0000313" key="2">
    <source>
        <dbReference type="Proteomes" id="UP000054241"/>
    </source>
</evidence>
<evidence type="ECO:0000313" key="1">
    <source>
        <dbReference type="EMBL" id="KUM97464.1"/>
    </source>
</evidence>
<accession>A0A101NQC9</accession>
<keyword evidence="2" id="KW-1185">Reference proteome</keyword>
<dbReference type="AlphaFoldDB" id="A0A101NQC9"/>
<protein>
    <submittedName>
        <fullName evidence="1">Thioesterase</fullName>
    </submittedName>
</protein>
<dbReference type="Proteomes" id="UP000054241">
    <property type="component" value="Unassembled WGS sequence"/>
</dbReference>
<dbReference type="EMBL" id="LMWL01000010">
    <property type="protein sequence ID" value="KUM97464.1"/>
    <property type="molecule type" value="Genomic_DNA"/>
</dbReference>
<dbReference type="Gene3D" id="3.10.129.10">
    <property type="entry name" value="Hotdog Thioesterase"/>
    <property type="match status" value="1"/>
</dbReference>
<dbReference type="SUPFAM" id="SSF54637">
    <property type="entry name" value="Thioesterase/thiol ester dehydrase-isomerase"/>
    <property type="match status" value="1"/>
</dbReference>
<comment type="caution">
    <text evidence="1">The sequence shown here is derived from an EMBL/GenBank/DDBJ whole genome shotgun (WGS) entry which is preliminary data.</text>
</comment>
<dbReference type="OrthoDB" id="5505920at2"/>
<dbReference type="InterPro" id="IPR029069">
    <property type="entry name" value="HotDog_dom_sf"/>
</dbReference>
<proteinExistence type="predicted"/>
<reference evidence="1 2" key="1">
    <citation type="submission" date="2015-10" db="EMBL/GenBank/DDBJ databases">
        <title>Draft genome sequence of Streptomyces cellostaticus DSM 40189, type strain for the species Streptomyces cellostaticus.</title>
        <authorList>
            <person name="Ruckert C."/>
            <person name="Winkler A."/>
            <person name="Kalinowski J."/>
            <person name="Kampfer P."/>
            <person name="Glaeser S."/>
        </authorList>
    </citation>
    <scope>NUCLEOTIDE SEQUENCE [LARGE SCALE GENOMIC DNA]</scope>
    <source>
        <strain evidence="1 2">DSM 40189</strain>
    </source>
</reference>
<dbReference type="STRING" id="67285.AQI88_07765"/>
<name>A0A101NQC9_9ACTN</name>
<organism evidence="1 2">
    <name type="scientific">Streptomyces cellostaticus</name>
    <dbReference type="NCBI Taxonomy" id="67285"/>
    <lineage>
        <taxon>Bacteria</taxon>
        <taxon>Bacillati</taxon>
        <taxon>Actinomycetota</taxon>
        <taxon>Actinomycetes</taxon>
        <taxon>Kitasatosporales</taxon>
        <taxon>Streptomycetaceae</taxon>
        <taxon>Streptomyces</taxon>
    </lineage>
</organism>
<gene>
    <name evidence="1" type="ORF">AQI88_07765</name>
</gene>
<sequence>MSAASDTAGETIELPWHAEPSFNCFGCSPRNPIGLQLSLKQLPNGDYAAETTFSENYASYPGIVHGGIVNVLVDEVMGDTLALVHGLLAFSVTLRSKMLLPLRVGEPYLTVARISGRGNGVLHTEAEITGPGDALHVMATGTYQPIRSEQAKALMELDDAAFGRVRHYFDHGTGES</sequence>
<dbReference type="RefSeq" id="WP_066994037.1">
    <property type="nucleotide sequence ID" value="NZ_BNDU01000004.1"/>
</dbReference>